<evidence type="ECO:0000313" key="2">
    <source>
        <dbReference type="EMBL" id="KAG7554315.1"/>
    </source>
</evidence>
<organism evidence="2 3">
    <name type="scientific">Arabidopsis suecica</name>
    <name type="common">Swedish thale-cress</name>
    <name type="synonym">Cardaminopsis suecica</name>
    <dbReference type="NCBI Taxonomy" id="45249"/>
    <lineage>
        <taxon>Eukaryota</taxon>
        <taxon>Viridiplantae</taxon>
        <taxon>Streptophyta</taxon>
        <taxon>Embryophyta</taxon>
        <taxon>Tracheophyta</taxon>
        <taxon>Spermatophyta</taxon>
        <taxon>Magnoliopsida</taxon>
        <taxon>eudicotyledons</taxon>
        <taxon>Gunneridae</taxon>
        <taxon>Pentapetalae</taxon>
        <taxon>rosids</taxon>
        <taxon>malvids</taxon>
        <taxon>Brassicales</taxon>
        <taxon>Brassicaceae</taxon>
        <taxon>Camelineae</taxon>
        <taxon>Arabidopsis</taxon>
    </lineage>
</organism>
<dbReference type="InterPro" id="IPR013283">
    <property type="entry name" value="RLI1"/>
</dbReference>
<reference evidence="2 3" key="1">
    <citation type="submission" date="2020-12" db="EMBL/GenBank/DDBJ databases">
        <title>Concerted genomic and epigenomic changes stabilize Arabidopsis allopolyploids.</title>
        <authorList>
            <person name="Chen Z."/>
        </authorList>
    </citation>
    <scope>NUCLEOTIDE SEQUENCE [LARGE SCALE GENOMIC DNA]</scope>
    <source>
        <strain evidence="2">As9502</strain>
        <tissue evidence="2">Leaf</tissue>
    </source>
</reference>
<dbReference type="SMART" id="SM00382">
    <property type="entry name" value="AAA"/>
    <property type="match status" value="2"/>
</dbReference>
<evidence type="ECO:0000313" key="3">
    <source>
        <dbReference type="Proteomes" id="UP000694251"/>
    </source>
</evidence>
<feature type="domain" description="ABC transporter" evidence="1">
    <location>
        <begin position="189"/>
        <end position="426"/>
    </location>
</feature>
<dbReference type="OrthoDB" id="6593433at2759"/>
<accession>A0A8T1Z5H2</accession>
<dbReference type="Proteomes" id="UP000694251">
    <property type="component" value="Chromosome 11"/>
</dbReference>
<dbReference type="PANTHER" id="PTHR19248">
    <property type="entry name" value="ATP-BINDING TRANSPORT PROTEIN-RELATED"/>
    <property type="match status" value="1"/>
</dbReference>
<gene>
    <name evidence="2" type="ORF">ISN44_As11g005700</name>
</gene>
<dbReference type="AlphaFoldDB" id="A0A8T1Z5H2"/>
<evidence type="ECO:0000259" key="1">
    <source>
        <dbReference type="PROSITE" id="PS50893"/>
    </source>
</evidence>
<dbReference type="EMBL" id="JAEFBJ010000011">
    <property type="protein sequence ID" value="KAG7554315.1"/>
    <property type="molecule type" value="Genomic_DNA"/>
</dbReference>
<dbReference type="PROSITE" id="PS50893">
    <property type="entry name" value="ABC_TRANSPORTER_2"/>
    <property type="match status" value="1"/>
</dbReference>
<dbReference type="InterPro" id="IPR003593">
    <property type="entry name" value="AAA+_ATPase"/>
</dbReference>
<sequence length="464" mass="52400">MLLNQIGQKRRRFCGGAEETPAKDLSKVMAHLRIPHLTTDLDKDTTTYSYGPNSFKLFGIPAPRPGELLGLLGTHSIGKSTALKLLAGVLNPNLGRFNKADVYIFDEPSSLLDVRQKFKAAQVIRSLLTLDSYVIVADNDISLLDYLSDAIYCLYGKPEAHGILSPDYCVRSGIEVFLAGFDHTRNLRIRDESLIFEIEWKRQFLSRYKYPNMRITIGDFKLEVMEGEFTDCQVSVVLGESGSGKTTFLQLLGDMVPPDYVEGLQLWQPKFPVSYKPQIIGWRGECTVRQMPELSLHLEDMHPAFVRDVMKPLQIEQLLDRKVESLSPGETQRVALTICLGSPASVYLIDEPGAYLDSELRINAAMAIRRHVLRMRKAAVVVEHDLTMATYMADQLIVVDGNVPTNCTTNPPYPLVSRMNRFLPHLDITFRRNRMSLTHTPRVNKLGSMEDTRQKDAGNYYDVV</sequence>
<comment type="caution">
    <text evidence="2">The sequence shown here is derived from an EMBL/GenBank/DDBJ whole genome shotgun (WGS) entry which is preliminary data.</text>
</comment>
<dbReference type="InterPro" id="IPR003439">
    <property type="entry name" value="ABC_transporter-like_ATP-bd"/>
</dbReference>
<dbReference type="GO" id="GO:0016887">
    <property type="term" value="F:ATP hydrolysis activity"/>
    <property type="evidence" value="ECO:0007669"/>
    <property type="project" value="InterPro"/>
</dbReference>
<proteinExistence type="predicted"/>
<name>A0A8T1Z5H2_ARASU</name>
<dbReference type="Pfam" id="PF00005">
    <property type="entry name" value="ABC_tran"/>
    <property type="match status" value="1"/>
</dbReference>
<keyword evidence="2" id="KW-0378">Hydrolase</keyword>
<dbReference type="GO" id="GO:0005524">
    <property type="term" value="F:ATP binding"/>
    <property type="evidence" value="ECO:0007669"/>
    <property type="project" value="InterPro"/>
</dbReference>
<keyword evidence="3" id="KW-1185">Reference proteome</keyword>
<protein>
    <submittedName>
        <fullName evidence="2">P-loop containing nucleoside triphosphate hydrolase</fullName>
    </submittedName>
</protein>